<accession>A0A085NB28</accession>
<gene>
    <name evidence="1" type="ORF">M513_02927</name>
    <name evidence="2" type="ORF">M514_02927</name>
</gene>
<sequence>MIVGESWDSCYLPDPAKVQCMRWSLDGGVASEYVIMTETLKIAGSFGSHALCGIMSLSDSELLYSGLKGKMTEAHCA</sequence>
<proteinExistence type="predicted"/>
<dbReference type="Proteomes" id="UP000030758">
    <property type="component" value="Unassembled WGS sequence"/>
</dbReference>
<dbReference type="EMBL" id="KL363195">
    <property type="protein sequence ID" value="KFD56149.1"/>
    <property type="molecule type" value="Genomic_DNA"/>
</dbReference>
<evidence type="ECO:0000313" key="3">
    <source>
        <dbReference type="Proteomes" id="UP000030764"/>
    </source>
</evidence>
<dbReference type="Proteomes" id="UP000030764">
    <property type="component" value="Unassembled WGS sequence"/>
</dbReference>
<dbReference type="EMBL" id="KL367522">
    <property type="protein sequence ID" value="KFD66674.1"/>
    <property type="molecule type" value="Genomic_DNA"/>
</dbReference>
<dbReference type="AlphaFoldDB" id="A0A085NB28"/>
<name>A0A085NB28_9BILA</name>
<evidence type="ECO:0000313" key="2">
    <source>
        <dbReference type="EMBL" id="KFD66674.1"/>
    </source>
</evidence>
<keyword evidence="3" id="KW-1185">Reference proteome</keyword>
<protein>
    <submittedName>
        <fullName evidence="2">Uncharacterized protein</fullName>
    </submittedName>
</protein>
<organism evidence="2">
    <name type="scientific">Trichuris suis</name>
    <name type="common">pig whipworm</name>
    <dbReference type="NCBI Taxonomy" id="68888"/>
    <lineage>
        <taxon>Eukaryota</taxon>
        <taxon>Metazoa</taxon>
        <taxon>Ecdysozoa</taxon>
        <taxon>Nematoda</taxon>
        <taxon>Enoplea</taxon>
        <taxon>Dorylaimia</taxon>
        <taxon>Trichinellida</taxon>
        <taxon>Trichuridae</taxon>
        <taxon>Trichuris</taxon>
    </lineage>
</organism>
<evidence type="ECO:0000313" key="1">
    <source>
        <dbReference type="EMBL" id="KFD56149.1"/>
    </source>
</evidence>
<reference evidence="2 3" key="1">
    <citation type="journal article" date="2014" name="Nat. Genet.">
        <title>Genome and transcriptome of the porcine whipworm Trichuris suis.</title>
        <authorList>
            <person name="Jex A.R."/>
            <person name="Nejsum P."/>
            <person name="Schwarz E.M."/>
            <person name="Hu L."/>
            <person name="Young N.D."/>
            <person name="Hall R.S."/>
            <person name="Korhonen P.K."/>
            <person name="Liao S."/>
            <person name="Thamsborg S."/>
            <person name="Xia J."/>
            <person name="Xu P."/>
            <person name="Wang S."/>
            <person name="Scheerlinck J.P."/>
            <person name="Hofmann A."/>
            <person name="Sternberg P.W."/>
            <person name="Wang J."/>
            <person name="Gasser R.B."/>
        </authorList>
    </citation>
    <scope>NUCLEOTIDE SEQUENCE [LARGE SCALE GENOMIC DNA]</scope>
    <source>
        <strain evidence="2">DCEP-RM93F</strain>
        <strain evidence="1">DCEP-RM93M</strain>
    </source>
</reference>